<feature type="compositionally biased region" description="Polar residues" evidence="1">
    <location>
        <begin position="292"/>
        <end position="308"/>
    </location>
</feature>
<dbReference type="SUPFAM" id="SSF56672">
    <property type="entry name" value="DNA/RNA polymerases"/>
    <property type="match status" value="1"/>
</dbReference>
<sequence length="481" mass="54135">MKCRRWVASSILFDCLRHPTTVGCPEIADGSHPLDVCILRFFNHLDHHRHMCRHKRLTKASGKEGHQRRSEAGTRTMDGYIWIVISYTDLGQIATAQSTRSIFDPIDEAEMEQQDPFKLVQGKRRRPRKSSLDDSSSDDESAQVRKCNKSDSAAPTNSSRKISTKACPRFMCGGDYNAKHQYFGCRTTNPRGNYLLSCLSSIRIHTLSKPTYWPTSLSKLPDFLGFFIFGQLGQIATAQSTRSIFDPIDEAEMEQQDPFKLVQGKRRRPRKSSLDDSSSDDESAQVRKCNKSDSAAPTNSSRKISTKASLTADKIAEVNDGPTLPQAAQPCTPTENLLVDQLNKMLTRMENQERQDQCRHPSRSRSPSASRQTEARLIDEETGLATRGKSIQVATLTIHIVPGHGPYDHILREFPTVTRPPALMDKVRHSVEHTIETKGQPVAAKPRRLTPDRYNLAREELRRMMEDGICRSSKSAWASSP</sequence>
<reference evidence="2 3" key="1">
    <citation type="submission" date="2024-07" db="EMBL/GenBank/DDBJ databases">
        <title>Chromosome-level genome assembly of the water stick insect Ranatra chinensis (Heteroptera: Nepidae).</title>
        <authorList>
            <person name="Liu X."/>
        </authorList>
    </citation>
    <scope>NUCLEOTIDE SEQUENCE [LARGE SCALE GENOMIC DNA]</scope>
    <source>
        <strain evidence="2">Cailab_2021Rc</strain>
        <tissue evidence="2">Muscle</tissue>
    </source>
</reference>
<feature type="region of interest" description="Disordered" evidence="1">
    <location>
        <begin position="248"/>
        <end position="308"/>
    </location>
</feature>
<dbReference type="Gene3D" id="3.10.10.10">
    <property type="entry name" value="HIV Type 1 Reverse Transcriptase, subunit A, domain 1"/>
    <property type="match status" value="1"/>
</dbReference>
<organism evidence="2 3">
    <name type="scientific">Ranatra chinensis</name>
    <dbReference type="NCBI Taxonomy" id="642074"/>
    <lineage>
        <taxon>Eukaryota</taxon>
        <taxon>Metazoa</taxon>
        <taxon>Ecdysozoa</taxon>
        <taxon>Arthropoda</taxon>
        <taxon>Hexapoda</taxon>
        <taxon>Insecta</taxon>
        <taxon>Pterygota</taxon>
        <taxon>Neoptera</taxon>
        <taxon>Paraneoptera</taxon>
        <taxon>Hemiptera</taxon>
        <taxon>Heteroptera</taxon>
        <taxon>Panheteroptera</taxon>
        <taxon>Nepomorpha</taxon>
        <taxon>Nepidae</taxon>
        <taxon>Ranatrinae</taxon>
        <taxon>Ranatra</taxon>
    </lineage>
</organism>
<feature type="compositionally biased region" description="Basic and acidic residues" evidence="1">
    <location>
        <begin position="350"/>
        <end position="359"/>
    </location>
</feature>
<feature type="compositionally biased region" description="Polar residues" evidence="1">
    <location>
        <begin position="150"/>
        <end position="160"/>
    </location>
</feature>
<keyword evidence="3" id="KW-1185">Reference proteome</keyword>
<gene>
    <name evidence="2" type="ORF">AAG570_004972</name>
</gene>
<protein>
    <submittedName>
        <fullName evidence="2">Uncharacterized protein</fullName>
    </submittedName>
</protein>
<dbReference type="AlphaFoldDB" id="A0ABD0Y1K7"/>
<proteinExistence type="predicted"/>
<feature type="region of interest" description="Disordered" evidence="1">
    <location>
        <begin position="350"/>
        <end position="374"/>
    </location>
</feature>
<dbReference type="Proteomes" id="UP001558652">
    <property type="component" value="Unassembled WGS sequence"/>
</dbReference>
<dbReference type="InterPro" id="IPR043502">
    <property type="entry name" value="DNA/RNA_pol_sf"/>
</dbReference>
<dbReference type="InterPro" id="IPR036691">
    <property type="entry name" value="Endo/exonu/phosph_ase_sf"/>
</dbReference>
<name>A0ABD0Y1K7_9HEMI</name>
<comment type="caution">
    <text evidence="2">The sequence shown here is derived from an EMBL/GenBank/DDBJ whole genome shotgun (WGS) entry which is preliminary data.</text>
</comment>
<evidence type="ECO:0000313" key="2">
    <source>
        <dbReference type="EMBL" id="KAL1116500.1"/>
    </source>
</evidence>
<evidence type="ECO:0000313" key="3">
    <source>
        <dbReference type="Proteomes" id="UP001558652"/>
    </source>
</evidence>
<feature type="region of interest" description="Disordered" evidence="1">
    <location>
        <begin position="113"/>
        <end position="160"/>
    </location>
</feature>
<accession>A0ABD0Y1K7</accession>
<dbReference type="SUPFAM" id="SSF56219">
    <property type="entry name" value="DNase I-like"/>
    <property type="match status" value="1"/>
</dbReference>
<dbReference type="GO" id="GO:0071897">
    <property type="term" value="P:DNA biosynthetic process"/>
    <property type="evidence" value="ECO:0007669"/>
    <property type="project" value="UniProtKB-ARBA"/>
</dbReference>
<evidence type="ECO:0000256" key="1">
    <source>
        <dbReference type="SAM" id="MobiDB-lite"/>
    </source>
</evidence>
<dbReference type="Gene3D" id="3.60.10.10">
    <property type="entry name" value="Endonuclease/exonuclease/phosphatase"/>
    <property type="match status" value="1"/>
</dbReference>
<dbReference type="EMBL" id="JBFDAA010000017">
    <property type="protein sequence ID" value="KAL1116500.1"/>
    <property type="molecule type" value="Genomic_DNA"/>
</dbReference>